<evidence type="ECO:0000313" key="2">
    <source>
        <dbReference type="Proteomes" id="UP001215280"/>
    </source>
</evidence>
<protein>
    <submittedName>
        <fullName evidence="1">Uncharacterized protein</fullName>
    </submittedName>
</protein>
<feature type="non-terminal residue" evidence="1">
    <location>
        <position position="1"/>
    </location>
</feature>
<keyword evidence="2" id="KW-1185">Reference proteome</keyword>
<organism evidence="1 2">
    <name type="scientific">Mycena maculata</name>
    <dbReference type="NCBI Taxonomy" id="230809"/>
    <lineage>
        <taxon>Eukaryota</taxon>
        <taxon>Fungi</taxon>
        <taxon>Dikarya</taxon>
        <taxon>Basidiomycota</taxon>
        <taxon>Agaricomycotina</taxon>
        <taxon>Agaricomycetes</taxon>
        <taxon>Agaricomycetidae</taxon>
        <taxon>Agaricales</taxon>
        <taxon>Marasmiineae</taxon>
        <taxon>Mycenaceae</taxon>
        <taxon>Mycena</taxon>
    </lineage>
</organism>
<dbReference type="Proteomes" id="UP001215280">
    <property type="component" value="Unassembled WGS sequence"/>
</dbReference>
<name>A0AAD7HAJ4_9AGAR</name>
<dbReference type="AlphaFoldDB" id="A0AAD7HAJ4"/>
<reference evidence="1" key="1">
    <citation type="submission" date="2023-03" db="EMBL/GenBank/DDBJ databases">
        <title>Massive genome expansion in bonnet fungi (Mycena s.s.) driven by repeated elements and novel gene families across ecological guilds.</title>
        <authorList>
            <consortium name="Lawrence Berkeley National Laboratory"/>
            <person name="Harder C.B."/>
            <person name="Miyauchi S."/>
            <person name="Viragh M."/>
            <person name="Kuo A."/>
            <person name="Thoen E."/>
            <person name="Andreopoulos B."/>
            <person name="Lu D."/>
            <person name="Skrede I."/>
            <person name="Drula E."/>
            <person name="Henrissat B."/>
            <person name="Morin E."/>
            <person name="Kohler A."/>
            <person name="Barry K."/>
            <person name="LaButti K."/>
            <person name="Morin E."/>
            <person name="Salamov A."/>
            <person name="Lipzen A."/>
            <person name="Mereny Z."/>
            <person name="Hegedus B."/>
            <person name="Baldrian P."/>
            <person name="Stursova M."/>
            <person name="Weitz H."/>
            <person name="Taylor A."/>
            <person name="Grigoriev I.V."/>
            <person name="Nagy L.G."/>
            <person name="Martin F."/>
            <person name="Kauserud H."/>
        </authorList>
    </citation>
    <scope>NUCLEOTIDE SEQUENCE</scope>
    <source>
        <strain evidence="1">CBHHK188m</strain>
    </source>
</reference>
<dbReference type="EMBL" id="JARJLG010000349">
    <property type="protein sequence ID" value="KAJ7715417.1"/>
    <property type="molecule type" value="Genomic_DNA"/>
</dbReference>
<accession>A0AAD7HAJ4</accession>
<sequence length="69" mass="7645">ALTQMMTFLRLLSVLKDDILLPQPIDISVHKPPLLLPPTIAIFVSKATGIDSESISACWSLLKEEVWSL</sequence>
<evidence type="ECO:0000313" key="1">
    <source>
        <dbReference type="EMBL" id="KAJ7715417.1"/>
    </source>
</evidence>
<proteinExistence type="predicted"/>
<comment type="caution">
    <text evidence="1">The sequence shown here is derived from an EMBL/GenBank/DDBJ whole genome shotgun (WGS) entry which is preliminary data.</text>
</comment>
<gene>
    <name evidence="1" type="ORF">DFH07DRAFT_708241</name>
</gene>
<feature type="non-terminal residue" evidence="1">
    <location>
        <position position="69"/>
    </location>
</feature>